<accession>A0A3N7E7Y6</accession>
<organism evidence="1 2">
    <name type="scientific">Populus trichocarpa</name>
    <name type="common">Western balsam poplar</name>
    <name type="synonym">Populus balsamifera subsp. trichocarpa</name>
    <dbReference type="NCBI Taxonomy" id="3694"/>
    <lineage>
        <taxon>Eukaryota</taxon>
        <taxon>Viridiplantae</taxon>
        <taxon>Streptophyta</taxon>
        <taxon>Embryophyta</taxon>
        <taxon>Tracheophyta</taxon>
        <taxon>Spermatophyta</taxon>
        <taxon>Magnoliopsida</taxon>
        <taxon>eudicotyledons</taxon>
        <taxon>Gunneridae</taxon>
        <taxon>Pentapetalae</taxon>
        <taxon>rosids</taxon>
        <taxon>fabids</taxon>
        <taxon>Malpighiales</taxon>
        <taxon>Salicaceae</taxon>
        <taxon>Saliceae</taxon>
        <taxon>Populus</taxon>
    </lineage>
</organism>
<reference evidence="1 2" key="1">
    <citation type="journal article" date="2006" name="Science">
        <title>The genome of black cottonwood, Populus trichocarpa (Torr. &amp; Gray).</title>
        <authorList>
            <person name="Tuskan G.A."/>
            <person name="Difazio S."/>
            <person name="Jansson S."/>
            <person name="Bohlmann J."/>
            <person name="Grigoriev I."/>
            <person name="Hellsten U."/>
            <person name="Putnam N."/>
            <person name="Ralph S."/>
            <person name="Rombauts S."/>
            <person name="Salamov A."/>
            <person name="Schein J."/>
            <person name="Sterck L."/>
            <person name="Aerts A."/>
            <person name="Bhalerao R.R."/>
            <person name="Bhalerao R.P."/>
            <person name="Blaudez D."/>
            <person name="Boerjan W."/>
            <person name="Brun A."/>
            <person name="Brunner A."/>
            <person name="Busov V."/>
            <person name="Campbell M."/>
            <person name="Carlson J."/>
            <person name="Chalot M."/>
            <person name="Chapman J."/>
            <person name="Chen G.L."/>
            <person name="Cooper D."/>
            <person name="Coutinho P.M."/>
            <person name="Couturier J."/>
            <person name="Covert S."/>
            <person name="Cronk Q."/>
            <person name="Cunningham R."/>
            <person name="Davis J."/>
            <person name="Degroeve S."/>
            <person name="Dejardin A."/>
            <person name="Depamphilis C."/>
            <person name="Detter J."/>
            <person name="Dirks B."/>
            <person name="Dubchak I."/>
            <person name="Duplessis S."/>
            <person name="Ehlting J."/>
            <person name="Ellis B."/>
            <person name="Gendler K."/>
            <person name="Goodstein D."/>
            <person name="Gribskov M."/>
            <person name="Grimwood J."/>
            <person name="Groover A."/>
            <person name="Gunter L."/>
            <person name="Hamberger B."/>
            <person name="Heinze B."/>
            <person name="Helariutta Y."/>
            <person name="Henrissat B."/>
            <person name="Holligan D."/>
            <person name="Holt R."/>
            <person name="Huang W."/>
            <person name="Islam-Faridi N."/>
            <person name="Jones S."/>
            <person name="Jones-Rhoades M."/>
            <person name="Jorgensen R."/>
            <person name="Joshi C."/>
            <person name="Kangasjarvi J."/>
            <person name="Karlsson J."/>
            <person name="Kelleher C."/>
            <person name="Kirkpatrick R."/>
            <person name="Kirst M."/>
            <person name="Kohler A."/>
            <person name="Kalluri U."/>
            <person name="Larimer F."/>
            <person name="Leebens-Mack J."/>
            <person name="Leple J.C."/>
            <person name="Locascio P."/>
            <person name="Lou Y."/>
            <person name="Lucas S."/>
            <person name="Martin F."/>
            <person name="Montanini B."/>
            <person name="Napoli C."/>
            <person name="Nelson D.R."/>
            <person name="Nelson C."/>
            <person name="Nieminen K."/>
            <person name="Nilsson O."/>
            <person name="Pereda V."/>
            <person name="Peter G."/>
            <person name="Philippe R."/>
            <person name="Pilate G."/>
            <person name="Poliakov A."/>
            <person name="Razumovskaya J."/>
            <person name="Richardson P."/>
            <person name="Rinaldi C."/>
            <person name="Ritland K."/>
            <person name="Rouze P."/>
            <person name="Ryaboy D."/>
            <person name="Schmutz J."/>
            <person name="Schrader J."/>
            <person name="Segerman B."/>
            <person name="Shin H."/>
            <person name="Siddiqui A."/>
            <person name="Sterky F."/>
            <person name="Terry A."/>
            <person name="Tsai C.J."/>
            <person name="Uberbacher E."/>
            <person name="Unneberg P."/>
            <person name="Vahala J."/>
            <person name="Wall K."/>
            <person name="Wessler S."/>
            <person name="Yang G."/>
            <person name="Yin T."/>
            <person name="Douglas C."/>
            <person name="Marra M."/>
            <person name="Sandberg G."/>
            <person name="Van de Peer Y."/>
            <person name="Rokhsar D."/>
        </authorList>
    </citation>
    <scope>NUCLEOTIDE SEQUENCE [LARGE SCALE GENOMIC DNA]</scope>
    <source>
        <strain evidence="2">cv. Nisqually</strain>
    </source>
</reference>
<dbReference type="InParanoid" id="A0A3N7E7Y6"/>
<evidence type="ECO:0000313" key="1">
    <source>
        <dbReference type="EMBL" id="RQO84537.1"/>
    </source>
</evidence>
<proteinExistence type="predicted"/>
<name>A0A3N7E7Y6_POPTR</name>
<sequence>MPSTCKTTNKILQQHNRSVVIIHEFLITKWILKHTSLNG</sequence>
<evidence type="ECO:0000313" key="2">
    <source>
        <dbReference type="Proteomes" id="UP000006729"/>
    </source>
</evidence>
<gene>
    <name evidence="1" type="ORF">POPTR_001G073850</name>
</gene>
<dbReference type="EMBL" id="CM009290">
    <property type="protein sequence ID" value="RQO84537.1"/>
    <property type="molecule type" value="Genomic_DNA"/>
</dbReference>
<protein>
    <submittedName>
        <fullName evidence="1">Uncharacterized protein</fullName>
    </submittedName>
</protein>
<keyword evidence="2" id="KW-1185">Reference proteome</keyword>
<dbReference type="Proteomes" id="UP000006729">
    <property type="component" value="Chromosome 1"/>
</dbReference>
<dbReference type="AlphaFoldDB" id="A0A3N7E7Y6"/>